<keyword evidence="3" id="KW-1185">Reference proteome</keyword>
<reference evidence="2 3" key="1">
    <citation type="journal article" date="2018" name="IMA Fungus">
        <title>IMA Genome-F 10: Nine draft genome sequences of Claviceps purpurea s.lat., including C. arundinis, C. humidiphila, and C. cf. spartinae, pseudomolecules for the pitch canker pathogen Fusarium circinatum, draft genome of Davidsoniella eucalypti, Grosmannia galeiformis, Quambalaria eucalypti, and Teratosphaeria destructans.</title>
        <authorList>
            <person name="Wingfield B.D."/>
            <person name="Liu M."/>
            <person name="Nguyen H.D."/>
            <person name="Lane F.A."/>
            <person name="Morgan S.W."/>
            <person name="De Vos L."/>
            <person name="Wilken P.M."/>
            <person name="Duong T.A."/>
            <person name="Aylward J."/>
            <person name="Coetzee M.P."/>
            <person name="Dadej K."/>
            <person name="De Beer Z.W."/>
            <person name="Findlay W."/>
            <person name="Havenga M."/>
            <person name="Kolarik M."/>
            <person name="Menzies J.G."/>
            <person name="Naidoo K."/>
            <person name="Pochopski O."/>
            <person name="Shoukouhi P."/>
            <person name="Santana Q.C."/>
            <person name="Seifert K.A."/>
            <person name="Soal N."/>
            <person name="Steenkamp E.T."/>
            <person name="Tatham C.T."/>
            <person name="van der Nest M.A."/>
            <person name="Wingfield M.J."/>
        </authorList>
    </citation>
    <scope>NUCLEOTIDE SEQUENCE [LARGE SCALE GENOMIC DNA]</scope>
    <source>
        <strain evidence="2">CMW44962</strain>
    </source>
</reference>
<dbReference type="AlphaFoldDB" id="A0A9W7SJ70"/>
<accession>A0A9W7SJ70</accession>
<gene>
    <name evidence="2" type="ORF">Tdes44962_MAKER05639</name>
</gene>
<dbReference type="OrthoDB" id="1668230at2759"/>
<dbReference type="Proteomes" id="UP001138500">
    <property type="component" value="Unassembled WGS sequence"/>
</dbReference>
<name>A0A9W7SJ70_9PEZI</name>
<proteinExistence type="predicted"/>
<dbReference type="InterPro" id="IPR000719">
    <property type="entry name" value="Prot_kinase_dom"/>
</dbReference>
<evidence type="ECO:0000259" key="1">
    <source>
        <dbReference type="PROSITE" id="PS50011"/>
    </source>
</evidence>
<dbReference type="PROSITE" id="PS50011">
    <property type="entry name" value="PROTEIN_KINASE_DOM"/>
    <property type="match status" value="1"/>
</dbReference>
<dbReference type="InterPro" id="IPR051681">
    <property type="entry name" value="Ser/Thr_Kinases-Pseudokinases"/>
</dbReference>
<feature type="domain" description="Protein kinase" evidence="1">
    <location>
        <begin position="1"/>
        <end position="253"/>
    </location>
</feature>
<reference evidence="2 3" key="2">
    <citation type="journal article" date="2021" name="Curr. Genet.">
        <title>Genetic response to nitrogen starvation in the aggressive Eucalyptus foliar pathogen Teratosphaeria destructans.</title>
        <authorList>
            <person name="Havenga M."/>
            <person name="Wingfield B.D."/>
            <person name="Wingfield M.J."/>
            <person name="Dreyer L.L."/>
            <person name="Roets F."/>
            <person name="Aylward J."/>
        </authorList>
    </citation>
    <scope>NUCLEOTIDE SEQUENCE [LARGE SCALE GENOMIC DNA]</scope>
    <source>
        <strain evidence="2">CMW44962</strain>
    </source>
</reference>
<dbReference type="EMBL" id="RIBY02002423">
    <property type="protein sequence ID" value="KAH9815311.1"/>
    <property type="molecule type" value="Genomic_DNA"/>
</dbReference>
<evidence type="ECO:0000313" key="2">
    <source>
        <dbReference type="EMBL" id="KAH9815311.1"/>
    </source>
</evidence>
<protein>
    <submittedName>
        <fullName evidence="2">Kinase-like protein</fullName>
    </submittedName>
</protein>
<comment type="caution">
    <text evidence="2">The sequence shown here is derived from an EMBL/GenBank/DDBJ whole genome shotgun (WGS) entry which is preliminary data.</text>
</comment>
<dbReference type="SUPFAM" id="SSF56112">
    <property type="entry name" value="Protein kinase-like (PK-like)"/>
    <property type="match status" value="1"/>
</dbReference>
<dbReference type="Gene3D" id="1.10.510.10">
    <property type="entry name" value="Transferase(Phosphotransferase) domain 1"/>
    <property type="match status" value="1"/>
</dbReference>
<evidence type="ECO:0000313" key="3">
    <source>
        <dbReference type="Proteomes" id="UP001138500"/>
    </source>
</evidence>
<dbReference type="Pfam" id="PF07714">
    <property type="entry name" value="PK_Tyr_Ser-Thr"/>
    <property type="match status" value="1"/>
</dbReference>
<dbReference type="InterPro" id="IPR011009">
    <property type="entry name" value="Kinase-like_dom_sf"/>
</dbReference>
<dbReference type="PANTHER" id="PTHR44329">
    <property type="entry name" value="SERINE/THREONINE-PROTEIN KINASE TNNI3K-RELATED"/>
    <property type="match status" value="1"/>
</dbReference>
<dbReference type="GO" id="GO:0004674">
    <property type="term" value="F:protein serine/threonine kinase activity"/>
    <property type="evidence" value="ECO:0007669"/>
    <property type="project" value="TreeGrafter"/>
</dbReference>
<dbReference type="InterPro" id="IPR001245">
    <property type="entry name" value="Ser-Thr/Tyr_kinase_cat_dom"/>
</dbReference>
<organism evidence="2 3">
    <name type="scientific">Teratosphaeria destructans</name>
    <dbReference type="NCBI Taxonomy" id="418781"/>
    <lineage>
        <taxon>Eukaryota</taxon>
        <taxon>Fungi</taxon>
        <taxon>Dikarya</taxon>
        <taxon>Ascomycota</taxon>
        <taxon>Pezizomycotina</taxon>
        <taxon>Dothideomycetes</taxon>
        <taxon>Dothideomycetidae</taxon>
        <taxon>Mycosphaerellales</taxon>
        <taxon>Teratosphaeriaceae</taxon>
        <taxon>Teratosphaeria</taxon>
    </lineage>
</organism>
<dbReference type="GO" id="GO:0005524">
    <property type="term" value="F:ATP binding"/>
    <property type="evidence" value="ECO:0007669"/>
    <property type="project" value="InterPro"/>
</dbReference>
<sequence length="253" mass="28445">MESNSSETIAGGSTALIKLQANGALVEKVPCPNSSAYVHDLSIRDLQREYNAYQTLPRHPRLLDLHPTSRAERLILPYLRHGCLHDYLRQHDVPETHQVRFAADAAEGLHVLHAADIVHGDVNSWNFLVDDHLHLRVIDFAGSTIRGTTGSAFEGAHYCLPRSFDDPSTIRTDLFALGSLICEISTCRLPYEDCSDLEVEQKFRARQFPCTRSLRLGEVIRACWEGTYDSAQLVWDSVQGYLMRSHDGDKDSL</sequence>